<dbReference type="RefSeq" id="WP_317488230.1">
    <property type="nucleotide sequence ID" value="NZ_CP136051.1"/>
</dbReference>
<proteinExistence type="predicted"/>
<evidence type="ECO:0000259" key="2">
    <source>
        <dbReference type="Pfam" id="PF00487"/>
    </source>
</evidence>
<keyword evidence="3" id="KW-0560">Oxidoreductase</keyword>
<keyword evidence="1" id="KW-0472">Membrane</keyword>
<evidence type="ECO:0000313" key="3">
    <source>
        <dbReference type="EMBL" id="WOK05469.1"/>
    </source>
</evidence>
<dbReference type="EMBL" id="CP136051">
    <property type="protein sequence ID" value="WOK05469.1"/>
    <property type="molecule type" value="Genomic_DNA"/>
</dbReference>
<organism evidence="3 4">
    <name type="scientific">Imperialibacter roseus</name>
    <dbReference type="NCBI Taxonomy" id="1324217"/>
    <lineage>
        <taxon>Bacteria</taxon>
        <taxon>Pseudomonadati</taxon>
        <taxon>Bacteroidota</taxon>
        <taxon>Cytophagia</taxon>
        <taxon>Cytophagales</taxon>
        <taxon>Flammeovirgaceae</taxon>
        <taxon>Imperialibacter</taxon>
    </lineage>
</organism>
<dbReference type="GO" id="GO:0016491">
    <property type="term" value="F:oxidoreductase activity"/>
    <property type="evidence" value="ECO:0007669"/>
    <property type="project" value="UniProtKB-KW"/>
</dbReference>
<feature type="transmembrane region" description="Helical" evidence="1">
    <location>
        <begin position="205"/>
        <end position="225"/>
    </location>
</feature>
<feature type="transmembrane region" description="Helical" evidence="1">
    <location>
        <begin position="162"/>
        <end position="179"/>
    </location>
</feature>
<dbReference type="PIRSF" id="PIRSF015921">
    <property type="entry name" value="FA_sphinglp_des"/>
    <property type="match status" value="1"/>
</dbReference>
<keyword evidence="4" id="KW-1185">Reference proteome</keyword>
<dbReference type="CDD" id="cd03506">
    <property type="entry name" value="Delta6-FADS-like"/>
    <property type="match status" value="1"/>
</dbReference>
<gene>
    <name evidence="3" type="ORF">RT717_20555</name>
</gene>
<feature type="transmembrane region" description="Helical" evidence="1">
    <location>
        <begin position="231"/>
        <end position="253"/>
    </location>
</feature>
<dbReference type="PANTHER" id="PTHR19353:SF19">
    <property type="entry name" value="DELTA(5) FATTY ACID DESATURASE C-RELATED"/>
    <property type="match status" value="1"/>
</dbReference>
<dbReference type="Proteomes" id="UP001302349">
    <property type="component" value="Chromosome"/>
</dbReference>
<evidence type="ECO:0000313" key="4">
    <source>
        <dbReference type="Proteomes" id="UP001302349"/>
    </source>
</evidence>
<dbReference type="PANTHER" id="PTHR19353">
    <property type="entry name" value="FATTY ACID DESATURASE 2"/>
    <property type="match status" value="1"/>
</dbReference>
<reference evidence="3 4" key="1">
    <citation type="journal article" date="2023" name="Microbiol. Resour. Announc.">
        <title>Complete Genome Sequence of Imperialibacter roseus strain P4T.</title>
        <authorList>
            <person name="Tizabi D.R."/>
            <person name="Bachvaroff T."/>
            <person name="Hill R.T."/>
        </authorList>
    </citation>
    <scope>NUCLEOTIDE SEQUENCE [LARGE SCALE GENOMIC DNA]</scope>
    <source>
        <strain evidence="3 4">P4T</strain>
    </source>
</reference>
<dbReference type="InterPro" id="IPR012171">
    <property type="entry name" value="Fatty_acid_desaturase"/>
</dbReference>
<protein>
    <submittedName>
        <fullName evidence="3">Acyl-CoA desaturase</fullName>
        <ecNumber evidence="3">1.14.19.-</ecNumber>
    </submittedName>
</protein>
<dbReference type="InterPro" id="IPR005804">
    <property type="entry name" value="FA_desaturase_dom"/>
</dbReference>
<feature type="transmembrane region" description="Helical" evidence="1">
    <location>
        <begin position="100"/>
        <end position="119"/>
    </location>
</feature>
<sequence>MSQSIKFVSKEYDFFTTLNHRVNQYFKTKNISRNANTAMVFKTIAMFTLYFGPYAVIVAGSFSSLYVFYAMSAVMGFGLAGIGMSVMHDANHSAYSKKKWVNTLLGYSLNMVGGNAFNWKVQHNVLHHTFTNVDGTDEDIEPRGVLRFCPHTDWKPFHKFQFIYAWFFYGLLSFIWIVFKDFERLTRYKRAGQIEKQKTTELKEWSVLIFTKIAYYAYIIVIPMLVLPFAWWHVLIGFFVMHYIAGFILAVVFQLAHVVEGTEYPVPDETGNIYNTWAVHQLHTTANFAQHNRLLSWYVGGLNYQVEHHLFSNICHVHYHKLSKIVKETSEEFGHPYKSKRRLRDAVASHFKVLKALGKKDASPVLEAVFVP</sequence>
<dbReference type="EC" id="1.14.19.-" evidence="3"/>
<evidence type="ECO:0000256" key="1">
    <source>
        <dbReference type="SAM" id="Phobius"/>
    </source>
</evidence>
<accession>A0ABZ0ILU7</accession>
<feature type="transmembrane region" description="Helical" evidence="1">
    <location>
        <begin position="39"/>
        <end position="60"/>
    </location>
</feature>
<feature type="domain" description="Fatty acid desaturase" evidence="2">
    <location>
        <begin position="67"/>
        <end position="339"/>
    </location>
</feature>
<keyword evidence="1" id="KW-1133">Transmembrane helix</keyword>
<name>A0ABZ0ILU7_9BACT</name>
<feature type="transmembrane region" description="Helical" evidence="1">
    <location>
        <begin position="66"/>
        <end position="88"/>
    </location>
</feature>
<keyword evidence="1" id="KW-0812">Transmembrane</keyword>
<dbReference type="Pfam" id="PF00487">
    <property type="entry name" value="FA_desaturase"/>
    <property type="match status" value="1"/>
</dbReference>